<dbReference type="Gene3D" id="3.40.50.720">
    <property type="entry name" value="NAD(P)-binding Rossmann-like Domain"/>
    <property type="match status" value="1"/>
</dbReference>
<dbReference type="PRINTS" id="PR00081">
    <property type="entry name" value="GDHRDH"/>
</dbReference>
<reference evidence="3 4" key="1">
    <citation type="submission" date="2018-06" db="EMBL/GenBank/DDBJ databases">
        <title>Genomic Encyclopedia of Type Strains, Phase IV (KMG-IV): sequencing the most valuable type-strain genomes for metagenomic binning, comparative biology and taxonomic classification.</title>
        <authorList>
            <person name="Goeker M."/>
        </authorList>
    </citation>
    <scope>NUCLEOTIDE SEQUENCE [LARGE SCALE GENOMIC DNA]</scope>
    <source>
        <strain evidence="3 4">DSM 24875</strain>
    </source>
</reference>
<dbReference type="OrthoDB" id="109589at2"/>
<comment type="similarity">
    <text evidence="1">Belongs to the short-chain dehydrogenases/reductases (SDR) family.</text>
</comment>
<protein>
    <submittedName>
        <fullName evidence="3">Short subunit dehydrogenase</fullName>
    </submittedName>
</protein>
<keyword evidence="4" id="KW-1185">Reference proteome</keyword>
<dbReference type="PANTHER" id="PTHR24320:SF148">
    <property type="entry name" value="NAD(P)-BINDING ROSSMANN-FOLD SUPERFAMILY PROTEIN"/>
    <property type="match status" value="1"/>
</dbReference>
<evidence type="ECO:0000256" key="1">
    <source>
        <dbReference type="ARBA" id="ARBA00006484"/>
    </source>
</evidence>
<dbReference type="EMBL" id="QNRK01000007">
    <property type="protein sequence ID" value="RBP15791.1"/>
    <property type="molecule type" value="Genomic_DNA"/>
</dbReference>
<dbReference type="PANTHER" id="PTHR24320">
    <property type="entry name" value="RETINOL DEHYDROGENASE"/>
    <property type="match status" value="1"/>
</dbReference>
<evidence type="ECO:0000313" key="3">
    <source>
        <dbReference type="EMBL" id="RBP15791.1"/>
    </source>
</evidence>
<dbReference type="RefSeq" id="WP_113888619.1">
    <property type="nucleotide sequence ID" value="NZ_QNRK01000007.1"/>
</dbReference>
<dbReference type="Pfam" id="PF00106">
    <property type="entry name" value="adh_short"/>
    <property type="match status" value="1"/>
</dbReference>
<dbReference type="GO" id="GO:0016491">
    <property type="term" value="F:oxidoreductase activity"/>
    <property type="evidence" value="ECO:0007669"/>
    <property type="project" value="UniProtKB-KW"/>
</dbReference>
<evidence type="ECO:0000256" key="2">
    <source>
        <dbReference type="ARBA" id="ARBA00023002"/>
    </source>
</evidence>
<keyword evidence="2" id="KW-0560">Oxidoreductase</keyword>
<sequence length="325" mass="34196">MEHSIALVTGATSGLGYAAARSLAEVGWREIIVTGRSLARAKEAAARLAAETKRQIFTPLELELDTPASVQSAAAELVKRGQPIDFLLLNAGLVPFKKRVLTASGVEASQAPLIGHHQLTVGLLHANLLSPNARIVIAGAEPARGGVPMFKYTDLPAFAAKYCQGDRTAAVEALIRNGPHVKYAPNNAYADAKLVVAWWVAALARRLPSGMAAYAVSPGGATDTKVVRSAGPVLKYLFIPIVNLIPGMNQTPETAARRYLQASEFGTDVSGQFFASAQGKVSGPIEAQRHPHLHDRANQEAAWQAVVKVSGVDVSSPASTLSAAS</sequence>
<evidence type="ECO:0000313" key="4">
    <source>
        <dbReference type="Proteomes" id="UP000253529"/>
    </source>
</evidence>
<comment type="caution">
    <text evidence="3">The sequence shown here is derived from an EMBL/GenBank/DDBJ whole genome shotgun (WGS) entry which is preliminary data.</text>
</comment>
<organism evidence="3 4">
    <name type="scientific">Roseiarcus fermentans</name>
    <dbReference type="NCBI Taxonomy" id="1473586"/>
    <lineage>
        <taxon>Bacteria</taxon>
        <taxon>Pseudomonadati</taxon>
        <taxon>Pseudomonadota</taxon>
        <taxon>Alphaproteobacteria</taxon>
        <taxon>Hyphomicrobiales</taxon>
        <taxon>Roseiarcaceae</taxon>
        <taxon>Roseiarcus</taxon>
    </lineage>
</organism>
<proteinExistence type="inferred from homology"/>
<dbReference type="Proteomes" id="UP000253529">
    <property type="component" value="Unassembled WGS sequence"/>
</dbReference>
<name>A0A366FMJ3_9HYPH</name>
<dbReference type="InterPro" id="IPR036291">
    <property type="entry name" value="NAD(P)-bd_dom_sf"/>
</dbReference>
<dbReference type="AlphaFoldDB" id="A0A366FMJ3"/>
<dbReference type="SUPFAM" id="SSF51735">
    <property type="entry name" value="NAD(P)-binding Rossmann-fold domains"/>
    <property type="match status" value="1"/>
</dbReference>
<gene>
    <name evidence="3" type="ORF">DFR50_10761</name>
</gene>
<accession>A0A366FMJ3</accession>
<dbReference type="InterPro" id="IPR002347">
    <property type="entry name" value="SDR_fam"/>
</dbReference>